<organism evidence="1 2">
    <name type="scientific">Paucilactobacillus vaccinostercus DSM 20634</name>
    <dbReference type="NCBI Taxonomy" id="1423813"/>
    <lineage>
        <taxon>Bacteria</taxon>
        <taxon>Bacillati</taxon>
        <taxon>Bacillota</taxon>
        <taxon>Bacilli</taxon>
        <taxon>Lactobacillales</taxon>
        <taxon>Lactobacillaceae</taxon>
        <taxon>Paucilactobacillus</taxon>
    </lineage>
</organism>
<proteinExistence type="predicted"/>
<evidence type="ECO:0000313" key="1">
    <source>
        <dbReference type="EMBL" id="KRM62169.1"/>
    </source>
</evidence>
<dbReference type="OrthoDB" id="2248799at2"/>
<dbReference type="Proteomes" id="UP000051733">
    <property type="component" value="Unassembled WGS sequence"/>
</dbReference>
<dbReference type="PATRIC" id="fig|1423813.3.peg.926"/>
<comment type="caution">
    <text evidence="1">The sequence shown here is derived from an EMBL/GenBank/DDBJ whole genome shotgun (WGS) entry which is preliminary data.</text>
</comment>
<dbReference type="RefSeq" id="WP_057777846.1">
    <property type="nucleotide sequence ID" value="NZ_AYYY01000011.1"/>
</dbReference>
<sequence>MTNEEQALTTTSQLHDFSANVKQGLLRGRKYIQLIDQLVDTDDYETLLDAATQLTVMDVNSEYVQFPHQYQPRDYYLLFMGRLLEMHDNKSLVVQLNQRTGELSASLSPILGQAKFLFDLERSENGGAFFVETITKQKLCYINLERRMLRFNNRALINLFVIELAQNQDVAAETLEQAVYPLIAFTHYLKQDFGFSVDFGILDAANGTDYYLEQDGLQLTVIDRLFVKTAETDYMLVNLVNRVGAKLQLEHNISLELGVAPGSGDSQHWSFRVDDDREAVSLFDLLIRYPLIQTWYLNNREALEVKSDPLIFAN</sequence>
<dbReference type="AlphaFoldDB" id="A0A0R2AEC3"/>
<accession>A0A0R2AEC3</accession>
<dbReference type="EMBL" id="AYYY01000011">
    <property type="protein sequence ID" value="KRM62169.1"/>
    <property type="molecule type" value="Genomic_DNA"/>
</dbReference>
<dbReference type="STRING" id="1423813.FC26_GL000903"/>
<gene>
    <name evidence="1" type="ORF">FC26_GL000903</name>
</gene>
<reference evidence="1 2" key="1">
    <citation type="journal article" date="2015" name="Genome Announc.">
        <title>Expanding the biotechnology potential of lactobacilli through comparative genomics of 213 strains and associated genera.</title>
        <authorList>
            <person name="Sun Z."/>
            <person name="Harris H.M."/>
            <person name="McCann A."/>
            <person name="Guo C."/>
            <person name="Argimon S."/>
            <person name="Zhang W."/>
            <person name="Yang X."/>
            <person name="Jeffery I.B."/>
            <person name="Cooney J.C."/>
            <person name="Kagawa T.F."/>
            <person name="Liu W."/>
            <person name="Song Y."/>
            <person name="Salvetti E."/>
            <person name="Wrobel A."/>
            <person name="Rasinkangas P."/>
            <person name="Parkhill J."/>
            <person name="Rea M.C."/>
            <person name="O'Sullivan O."/>
            <person name="Ritari J."/>
            <person name="Douillard F.P."/>
            <person name="Paul Ross R."/>
            <person name="Yang R."/>
            <person name="Briner A.E."/>
            <person name="Felis G.E."/>
            <person name="de Vos W.M."/>
            <person name="Barrangou R."/>
            <person name="Klaenhammer T.R."/>
            <person name="Caufield P.W."/>
            <person name="Cui Y."/>
            <person name="Zhang H."/>
            <person name="O'Toole P.W."/>
        </authorList>
    </citation>
    <scope>NUCLEOTIDE SEQUENCE [LARGE SCALE GENOMIC DNA]</scope>
    <source>
        <strain evidence="1 2">DSM 20634</strain>
    </source>
</reference>
<name>A0A0R2AEC3_9LACO</name>
<protein>
    <submittedName>
        <fullName evidence="1">Uncharacterized protein</fullName>
    </submittedName>
</protein>
<evidence type="ECO:0000313" key="2">
    <source>
        <dbReference type="Proteomes" id="UP000051733"/>
    </source>
</evidence>
<keyword evidence="2" id="KW-1185">Reference proteome</keyword>